<dbReference type="PANTHER" id="PTHR10670">
    <property type="entry name" value="DNA POLYMERASE EPSILON CATALYTIC SUBUNIT A"/>
    <property type="match status" value="1"/>
</dbReference>
<keyword evidence="1" id="KW-0004">4Fe-4S</keyword>
<keyword evidence="1" id="KW-0862">Zinc</keyword>
<keyword evidence="1" id="KW-0863">Zinc-finger</keyword>
<dbReference type="EC" id="2.7.7.7" evidence="1"/>
<evidence type="ECO:0000256" key="1">
    <source>
        <dbReference type="RuleBase" id="RU365029"/>
    </source>
</evidence>
<dbReference type="InterPro" id="IPR029703">
    <property type="entry name" value="POL2"/>
</dbReference>
<comment type="cofactor">
    <cofactor evidence="1">
        <name>[4Fe-4S] cluster</name>
        <dbReference type="ChEBI" id="CHEBI:49883"/>
    </cofactor>
</comment>
<evidence type="ECO:0000313" key="4">
    <source>
        <dbReference type="EMBL" id="CAH8386637.1"/>
    </source>
</evidence>
<protein>
    <recommendedName>
        <fullName evidence="1">DNA polymerase epsilon catalytic subunit</fullName>
        <ecNumber evidence="1">2.7.7.7</ecNumber>
    </recommendedName>
</protein>
<name>A0ABC8LSR1_ERUVS</name>
<reference evidence="4 5" key="1">
    <citation type="submission" date="2022-03" db="EMBL/GenBank/DDBJ databases">
        <authorList>
            <person name="Macdonald S."/>
            <person name="Ahmed S."/>
            <person name="Newling K."/>
        </authorList>
    </citation>
    <scope>NUCLEOTIDE SEQUENCE [LARGE SCALE GENOMIC DNA]</scope>
</reference>
<dbReference type="InterPro" id="IPR055191">
    <property type="entry name" value="POL2_thumb"/>
</dbReference>
<dbReference type="EMBL" id="CAKOAT010712932">
    <property type="protein sequence ID" value="CAH8386637.1"/>
    <property type="molecule type" value="Genomic_DNA"/>
</dbReference>
<dbReference type="Pfam" id="PF22634">
    <property type="entry name" value="POL2_thumb"/>
    <property type="match status" value="1"/>
</dbReference>
<keyword evidence="1" id="KW-0239">DNA-directed DNA polymerase</keyword>
<evidence type="ECO:0000259" key="2">
    <source>
        <dbReference type="Pfam" id="PF08490"/>
    </source>
</evidence>
<feature type="domain" description="DNA polymerase epsilon catalytic subunit A C-terminal" evidence="2">
    <location>
        <begin position="220"/>
        <end position="268"/>
    </location>
</feature>
<gene>
    <name evidence="4" type="ORF">ERUC_LOCUS39120</name>
</gene>
<dbReference type="GO" id="GO:0005634">
    <property type="term" value="C:nucleus"/>
    <property type="evidence" value="ECO:0007669"/>
    <property type="project" value="UniProtKB-SubCell"/>
</dbReference>
<organism evidence="4 5">
    <name type="scientific">Eruca vesicaria subsp. sativa</name>
    <name type="common">Garden rocket</name>
    <name type="synonym">Eruca sativa</name>
    <dbReference type="NCBI Taxonomy" id="29727"/>
    <lineage>
        <taxon>Eukaryota</taxon>
        <taxon>Viridiplantae</taxon>
        <taxon>Streptophyta</taxon>
        <taxon>Embryophyta</taxon>
        <taxon>Tracheophyta</taxon>
        <taxon>Spermatophyta</taxon>
        <taxon>Magnoliopsida</taxon>
        <taxon>eudicotyledons</taxon>
        <taxon>Gunneridae</taxon>
        <taxon>Pentapetalae</taxon>
        <taxon>rosids</taxon>
        <taxon>malvids</taxon>
        <taxon>Brassicales</taxon>
        <taxon>Brassicaceae</taxon>
        <taxon>Brassiceae</taxon>
        <taxon>Eruca</taxon>
    </lineage>
</organism>
<keyword evidence="1" id="KW-0808">Transferase</keyword>
<keyword evidence="1" id="KW-0539">Nucleus</keyword>
<accession>A0ABC8LSR1</accession>
<dbReference type="GO" id="GO:0003677">
    <property type="term" value="F:DNA binding"/>
    <property type="evidence" value="ECO:0007669"/>
    <property type="project" value="UniProtKB-KW"/>
</dbReference>
<dbReference type="GO" id="GO:0008270">
    <property type="term" value="F:zinc ion binding"/>
    <property type="evidence" value="ECO:0007669"/>
    <property type="project" value="UniProtKB-KW"/>
</dbReference>
<sequence>MKFYLGKWCKQPFNSDHKVDIGLIIDWSYYKQRLSSAIQKVITIPAAMQKVPRVLHPDWLHKKVREKDDKFRQRKLADMFSSATQRWCVGQKSFGDDVNDIEDIDFCKENKPGVKGPKPIARSYEVNKEQFGREQKGSKDPKCDDDDISFENIDKNVDCQGWLAVRKRKWKWKKNRRLGGQRSLKQIDAHEVKKRVSQVRRGVGSFFRRPVEALTRSHWQVFALLLTDLRRLGATIIFADFSKIVIDTGKFDPSAAKAYRDSLLTAVGNSLSPDGLS</sequence>
<comment type="function">
    <text evidence="1">DNA polymerase II participates in chromosomal DNA replication.</text>
</comment>
<dbReference type="InterPro" id="IPR013697">
    <property type="entry name" value="DNA_pol_e_suA_C"/>
</dbReference>
<evidence type="ECO:0000313" key="5">
    <source>
        <dbReference type="Proteomes" id="UP001642260"/>
    </source>
</evidence>
<comment type="similarity">
    <text evidence="1">Belongs to the DNA polymerase type-B family.</text>
</comment>
<dbReference type="GO" id="GO:0051539">
    <property type="term" value="F:4 iron, 4 sulfur cluster binding"/>
    <property type="evidence" value="ECO:0007669"/>
    <property type="project" value="UniProtKB-KW"/>
</dbReference>
<comment type="subcellular location">
    <subcellularLocation>
        <location evidence="1">Nucleus</location>
    </subcellularLocation>
</comment>
<comment type="catalytic activity">
    <reaction evidence="1">
        <text>DNA(n) + a 2'-deoxyribonucleoside 5'-triphosphate = DNA(n+1) + diphosphate</text>
        <dbReference type="Rhea" id="RHEA:22508"/>
        <dbReference type="Rhea" id="RHEA-COMP:17339"/>
        <dbReference type="Rhea" id="RHEA-COMP:17340"/>
        <dbReference type="ChEBI" id="CHEBI:33019"/>
        <dbReference type="ChEBI" id="CHEBI:61560"/>
        <dbReference type="ChEBI" id="CHEBI:173112"/>
        <dbReference type="EC" id="2.7.7.7"/>
    </reaction>
</comment>
<keyword evidence="1" id="KW-0235">DNA replication</keyword>
<keyword evidence="5" id="KW-1185">Reference proteome</keyword>
<keyword evidence="1" id="KW-0411">Iron-sulfur</keyword>
<keyword evidence="1" id="KW-0408">Iron</keyword>
<dbReference type="Proteomes" id="UP001642260">
    <property type="component" value="Unassembled WGS sequence"/>
</dbReference>
<dbReference type="GO" id="GO:0003887">
    <property type="term" value="F:DNA-directed DNA polymerase activity"/>
    <property type="evidence" value="ECO:0007669"/>
    <property type="project" value="UniProtKB-KW"/>
</dbReference>
<keyword evidence="1" id="KW-0548">Nucleotidyltransferase</keyword>
<dbReference type="GO" id="GO:0006260">
    <property type="term" value="P:DNA replication"/>
    <property type="evidence" value="ECO:0007669"/>
    <property type="project" value="UniProtKB-KW"/>
</dbReference>
<proteinExistence type="inferred from homology"/>
<comment type="caution">
    <text evidence="4">The sequence shown here is derived from an EMBL/GenBank/DDBJ whole genome shotgun (WGS) entry which is preliminary data.</text>
</comment>
<evidence type="ECO:0000259" key="3">
    <source>
        <dbReference type="Pfam" id="PF22634"/>
    </source>
</evidence>
<keyword evidence="1" id="KW-0479">Metal-binding</keyword>
<dbReference type="PANTHER" id="PTHR10670:SF0">
    <property type="entry name" value="DNA POLYMERASE EPSILON CATALYTIC SUBUNIT A"/>
    <property type="match status" value="1"/>
</dbReference>
<feature type="domain" description="DNA polymerase epsilon ,catalytic subunit A thumb" evidence="3">
    <location>
        <begin position="2"/>
        <end position="49"/>
    </location>
</feature>
<dbReference type="Pfam" id="PF08490">
    <property type="entry name" value="DUF1744"/>
    <property type="match status" value="1"/>
</dbReference>
<dbReference type="AlphaFoldDB" id="A0ABC8LSR1"/>
<keyword evidence="1" id="KW-0238">DNA-binding</keyword>